<dbReference type="InterPro" id="IPR044925">
    <property type="entry name" value="His-Me_finger_sf"/>
</dbReference>
<keyword evidence="3" id="KW-1185">Reference proteome</keyword>
<dbReference type="EMBL" id="MH203051">
    <property type="protein sequence ID" value="AWN08686.1"/>
    <property type="molecule type" value="Genomic_DNA"/>
</dbReference>
<dbReference type="Gene3D" id="3.90.75.20">
    <property type="match status" value="1"/>
</dbReference>
<sequence length="178" mass="20599">MLTQERLKELFEYRPETGEFIRKVSRGRAKAGSVAGTSDKDGYIIIGIDRERYKAHRLAFLYMEGKIPEEVDHKNRVTWDNRWDNLRDVTSSENNKNRTSYSNSGYLGISWHKAAQKWQVQNKDINKKPVYGGLFDYLDLGLAIKRANELRLELHGANAIIETFDPTKPLPTLEELNK</sequence>
<evidence type="ECO:0000313" key="2">
    <source>
        <dbReference type="EMBL" id="AWN08686.1"/>
    </source>
</evidence>
<feature type="domain" description="HNH nuclease" evidence="1">
    <location>
        <begin position="53"/>
        <end position="95"/>
    </location>
</feature>
<keyword evidence="2" id="KW-0255">Endonuclease</keyword>
<protein>
    <submittedName>
        <fullName evidence="2">Family HNH nicking homing endonuclease F-TflVIII</fullName>
    </submittedName>
</protein>
<dbReference type="Proteomes" id="UP000246269">
    <property type="component" value="Segment"/>
</dbReference>
<proteinExistence type="predicted"/>
<accession>A0A2U8UWP7</accession>
<name>A0A2U8UWP7_9CAUD</name>
<keyword evidence="2" id="KW-0378">Hydrolase</keyword>
<gene>
    <name evidence="2" type="ORF">T59_00025c</name>
</gene>
<keyword evidence="2" id="KW-0540">Nuclease</keyword>
<dbReference type="GO" id="GO:0004519">
    <property type="term" value="F:endonuclease activity"/>
    <property type="evidence" value="ECO:0007669"/>
    <property type="project" value="UniProtKB-KW"/>
</dbReference>
<organism evidence="2 3">
    <name type="scientific">Escherichia phage Gostya9</name>
    <dbReference type="NCBI Taxonomy" id="2182345"/>
    <lineage>
        <taxon>Viruses</taxon>
        <taxon>Duplodnaviria</taxon>
        <taxon>Heunggongvirae</taxon>
        <taxon>Uroviricota</taxon>
        <taxon>Caudoviricetes</taxon>
        <taxon>Demerecviridae</taxon>
        <taxon>Markadamsvirinae</taxon>
        <taxon>Tequintavirus</taxon>
        <taxon>Tequintavirus gostya9</taxon>
    </lineage>
</organism>
<evidence type="ECO:0000313" key="3">
    <source>
        <dbReference type="Proteomes" id="UP000246269"/>
    </source>
</evidence>
<dbReference type="Pfam" id="PF13392">
    <property type="entry name" value="HNH_3"/>
    <property type="match status" value="1"/>
</dbReference>
<reference evidence="2 3" key="1">
    <citation type="submission" date="2018-04" db="EMBL/GenBank/DDBJ databases">
        <title>Looking for novel host receptors of T5-like bacteriophages.</title>
        <authorList>
            <person name="Kulikov E.E."/>
            <person name="Letarov A.V."/>
            <person name="Golomidova A.K."/>
        </authorList>
    </citation>
    <scope>NUCLEOTIDE SEQUENCE [LARGE SCALE GENOMIC DNA]</scope>
</reference>
<dbReference type="InterPro" id="IPR003615">
    <property type="entry name" value="HNH_nuc"/>
</dbReference>
<evidence type="ECO:0000259" key="1">
    <source>
        <dbReference type="Pfam" id="PF13392"/>
    </source>
</evidence>
<dbReference type="SUPFAM" id="SSF54060">
    <property type="entry name" value="His-Me finger endonucleases"/>
    <property type="match status" value="1"/>
</dbReference>